<feature type="coiled-coil region" evidence="2">
    <location>
        <begin position="372"/>
        <end position="413"/>
    </location>
</feature>
<evidence type="ECO:0000313" key="5">
    <source>
        <dbReference type="EMBL" id="KAB1273519.1"/>
    </source>
</evidence>
<dbReference type="Proteomes" id="UP000299084">
    <property type="component" value="Unassembled WGS sequence"/>
</dbReference>
<evidence type="ECO:0000259" key="4">
    <source>
        <dbReference type="Pfam" id="PF21773"/>
    </source>
</evidence>
<evidence type="ECO:0000256" key="2">
    <source>
        <dbReference type="SAM" id="Coils"/>
    </source>
</evidence>
<comment type="caution">
    <text evidence="5">The sequence shown here is derived from an EMBL/GenBank/DDBJ whole genome shotgun (WGS) entry which is preliminary data.</text>
</comment>
<reference evidence="5 6" key="1">
    <citation type="journal article" date="2019" name="Mol. Ecol. Resour.">
        <title>Improving Illumina assemblies with Hi-C and long reads: an example with the North African dromedary.</title>
        <authorList>
            <person name="Elbers J.P."/>
            <person name="Rogers M.F."/>
            <person name="Perelman P.L."/>
            <person name="Proskuryakova A.A."/>
            <person name="Serdyukova N.A."/>
            <person name="Johnson W.E."/>
            <person name="Horin P."/>
            <person name="Corander J."/>
            <person name="Murphy D."/>
            <person name="Burger P.A."/>
        </authorList>
    </citation>
    <scope>NUCLEOTIDE SEQUENCE [LARGE SCALE GENOMIC DNA]</scope>
    <source>
        <strain evidence="5">Drom800</strain>
        <tissue evidence="5">Blood</tissue>
    </source>
</reference>
<gene>
    <name evidence="5" type="ORF">Cadr_000011961</name>
</gene>
<protein>
    <submittedName>
        <fullName evidence="5">Coiled-coil domain-containing protein 114</fullName>
    </submittedName>
</protein>
<keyword evidence="1 2" id="KW-0175">Coiled coil</keyword>
<dbReference type="GO" id="GO:0005930">
    <property type="term" value="C:axoneme"/>
    <property type="evidence" value="ECO:0007669"/>
    <property type="project" value="TreeGrafter"/>
</dbReference>
<dbReference type="InterPro" id="IPR049258">
    <property type="entry name" value="ODAD1_CC"/>
</dbReference>
<dbReference type="AlphaFoldDB" id="A0A5N4DR20"/>
<feature type="compositionally biased region" description="Low complexity" evidence="3">
    <location>
        <begin position="773"/>
        <end position="788"/>
    </location>
</feature>
<feature type="compositionally biased region" description="Polar residues" evidence="3">
    <location>
        <begin position="709"/>
        <end position="721"/>
    </location>
</feature>
<proteinExistence type="predicted"/>
<feature type="coiled-coil region" evidence="2">
    <location>
        <begin position="28"/>
        <end position="153"/>
    </location>
</feature>
<dbReference type="GO" id="GO:0003341">
    <property type="term" value="P:cilium movement"/>
    <property type="evidence" value="ECO:0007669"/>
    <property type="project" value="TreeGrafter"/>
</dbReference>
<dbReference type="EMBL" id="JWIN03000009">
    <property type="protein sequence ID" value="KAB1273519.1"/>
    <property type="molecule type" value="Genomic_DNA"/>
</dbReference>
<feature type="coiled-coil region" evidence="2">
    <location>
        <begin position="193"/>
        <end position="220"/>
    </location>
</feature>
<name>A0A5N4DR20_CAMDR</name>
<feature type="region of interest" description="Disordered" evidence="3">
    <location>
        <begin position="413"/>
        <end position="433"/>
    </location>
</feature>
<keyword evidence="6" id="KW-1185">Reference proteome</keyword>
<feature type="region of interest" description="Disordered" evidence="3">
    <location>
        <begin position="333"/>
        <end position="355"/>
    </location>
</feature>
<dbReference type="Pfam" id="PF21773">
    <property type="entry name" value="ODAD1_CC"/>
    <property type="match status" value="1"/>
</dbReference>
<dbReference type="PANTHER" id="PTHR21694:SF35">
    <property type="entry name" value="OUTER DYNEIN ARM-DOCKING COMPLEX SUBUNIT 1"/>
    <property type="match status" value="1"/>
</dbReference>
<accession>A0A5N4DR20</accession>
<dbReference type="InterPro" id="IPR051876">
    <property type="entry name" value="ODA-DC/CCD"/>
</dbReference>
<feature type="compositionally biased region" description="Polar residues" evidence="3">
    <location>
        <begin position="638"/>
        <end position="647"/>
    </location>
</feature>
<evidence type="ECO:0000256" key="1">
    <source>
        <dbReference type="ARBA" id="ARBA00023054"/>
    </source>
</evidence>
<feature type="compositionally biased region" description="Low complexity" evidence="3">
    <location>
        <begin position="648"/>
        <end position="659"/>
    </location>
</feature>
<sequence>MRLGLSAGSTRSEDGSEAFLEGMVDWELSRLQRQCKVMEGERRAYSKEVHQRINKQLEEIRRLEGVRDKLQVQISVAQSQIQEWETRIFAYGKGVRAPGCMLDQKGKIQRRIKVLEDQLNRVTCRVDIQLVRNATLREELDILRIERNRYLNVDRKLQKEIQLLRDTVSTLMVSSTSAYTVREEAKTKIGMLRERAEKEVAQNESEVQLLQRQMGRLEQLHCFLKLKNGDRQLDPAIVEKREKRAWEVAEGYRKTSQEKLVLRYEDALKRLSQLTGESDPDVLVEKYLELEERNFAEFTFINEQNSELEHLQEEIKLVSETCPLPKPHALLLPPGLLSPRQRSSRAGPSVAPLPAQMQEALVRGRGSGEDQREQREKQRAELQQRVDEAHSEAENLEARFQDFRGQLEKLKTGEHPPQLLHLGGSDEQAGEPSRGDFVHSLVRLSRIHPTTHPTSIIHSSLKGFRGAVPRLQGLEERRGLAASGHQVHDSRPPLTPDIQRVFTRAQCDNTIINDLLGVKTHMRDRDIGLFLGLIEKRLVELLTVQAFLESQNYHATSLPNATLLVLGQSPEDLPKKVAPPQPPDNLEDPPGFETKDEYPLSKEELLSQVVKSLEIREQAREHNLKELAEAVKVDSTPTMNFSSTQKASSSNPLLPKSPSIVPGSVRSHRTSGILVSSGGRATSSNVGHVTFGDASSSVGHVTFDSTSATGRLMTSQSSTRGRVTLRPPSSSGYLGSTGYLGSSRGQESFGGTESRGPESELSGGFGSSRGQISSTGPASSTGPGSTTSKDSQSN</sequence>
<feature type="domain" description="ODAD1 central coiled coil region" evidence="4">
    <location>
        <begin position="109"/>
        <end position="320"/>
    </location>
</feature>
<feature type="compositionally biased region" description="Low complexity" evidence="3">
    <location>
        <begin position="729"/>
        <end position="743"/>
    </location>
</feature>
<feature type="region of interest" description="Disordered" evidence="3">
    <location>
        <begin position="571"/>
        <end position="596"/>
    </location>
</feature>
<evidence type="ECO:0000256" key="3">
    <source>
        <dbReference type="SAM" id="MobiDB-lite"/>
    </source>
</evidence>
<evidence type="ECO:0000313" key="6">
    <source>
        <dbReference type="Proteomes" id="UP000299084"/>
    </source>
</evidence>
<feature type="region of interest" description="Disordered" evidence="3">
    <location>
        <begin position="638"/>
        <end position="685"/>
    </location>
</feature>
<organism evidence="5 6">
    <name type="scientific">Camelus dromedarius</name>
    <name type="common">Dromedary</name>
    <name type="synonym">Arabian camel</name>
    <dbReference type="NCBI Taxonomy" id="9838"/>
    <lineage>
        <taxon>Eukaryota</taxon>
        <taxon>Metazoa</taxon>
        <taxon>Chordata</taxon>
        <taxon>Craniata</taxon>
        <taxon>Vertebrata</taxon>
        <taxon>Euteleostomi</taxon>
        <taxon>Mammalia</taxon>
        <taxon>Eutheria</taxon>
        <taxon>Laurasiatheria</taxon>
        <taxon>Artiodactyla</taxon>
        <taxon>Tylopoda</taxon>
        <taxon>Camelidae</taxon>
        <taxon>Camelus</taxon>
    </lineage>
</organism>
<feature type="region of interest" description="Disordered" evidence="3">
    <location>
        <begin position="709"/>
        <end position="794"/>
    </location>
</feature>
<dbReference type="PANTHER" id="PTHR21694">
    <property type="entry name" value="COILED-COIL DOMAIN-CONTAINING PROTEIN 63"/>
    <property type="match status" value="1"/>
</dbReference>
<dbReference type="GO" id="GO:0036158">
    <property type="term" value="P:outer dynein arm assembly"/>
    <property type="evidence" value="ECO:0007669"/>
    <property type="project" value="TreeGrafter"/>
</dbReference>